<dbReference type="CDD" id="cd00077">
    <property type="entry name" value="HDc"/>
    <property type="match status" value="1"/>
</dbReference>
<evidence type="ECO:0000313" key="8">
    <source>
        <dbReference type="Proteomes" id="UP001152320"/>
    </source>
</evidence>
<feature type="compositionally biased region" description="Polar residues" evidence="4">
    <location>
        <begin position="1108"/>
        <end position="1121"/>
    </location>
</feature>
<organism evidence="7 8">
    <name type="scientific">Holothuria leucospilota</name>
    <name type="common">Black long sea cucumber</name>
    <name type="synonym">Mertensiothuria leucospilota</name>
    <dbReference type="NCBI Taxonomy" id="206669"/>
    <lineage>
        <taxon>Eukaryota</taxon>
        <taxon>Metazoa</taxon>
        <taxon>Echinodermata</taxon>
        <taxon>Eleutherozoa</taxon>
        <taxon>Echinozoa</taxon>
        <taxon>Holothuroidea</taxon>
        <taxon>Aspidochirotacea</taxon>
        <taxon>Aspidochirotida</taxon>
        <taxon>Holothuriidae</taxon>
        <taxon>Holothuria</taxon>
    </lineage>
</organism>
<feature type="transmembrane region" description="Helical" evidence="5">
    <location>
        <begin position="117"/>
        <end position="139"/>
    </location>
</feature>
<keyword evidence="8" id="KW-1185">Reference proteome</keyword>
<dbReference type="SMART" id="SM00471">
    <property type="entry name" value="HDc"/>
    <property type="match status" value="1"/>
</dbReference>
<feature type="transmembrane region" description="Helical" evidence="5">
    <location>
        <begin position="151"/>
        <end position="169"/>
    </location>
</feature>
<comment type="caution">
    <text evidence="7">The sequence shown here is derived from an EMBL/GenBank/DDBJ whole genome shotgun (WGS) entry which is preliminary data.</text>
</comment>
<feature type="domain" description="PDEase" evidence="6">
    <location>
        <begin position="616"/>
        <end position="1062"/>
    </location>
</feature>
<feature type="transmembrane region" description="Helical" evidence="5">
    <location>
        <begin position="204"/>
        <end position="226"/>
    </location>
</feature>
<gene>
    <name evidence="7" type="ORF">HOLleu_25436</name>
</gene>
<protein>
    <recommendedName>
        <fullName evidence="3">Phosphodiesterase</fullName>
        <ecNumber evidence="3">3.1.4.-</ecNumber>
    </recommendedName>
</protein>
<keyword evidence="5" id="KW-0812">Transmembrane</keyword>
<dbReference type="PANTHER" id="PTHR11347">
    <property type="entry name" value="CYCLIC NUCLEOTIDE PHOSPHODIESTERASE"/>
    <property type="match status" value="1"/>
</dbReference>
<feature type="region of interest" description="Disordered" evidence="4">
    <location>
        <begin position="598"/>
        <end position="620"/>
    </location>
</feature>
<evidence type="ECO:0000256" key="3">
    <source>
        <dbReference type="RuleBase" id="RU363067"/>
    </source>
</evidence>
<feature type="compositionally biased region" description="Polar residues" evidence="4">
    <location>
        <begin position="438"/>
        <end position="451"/>
    </location>
</feature>
<evidence type="ECO:0000256" key="1">
    <source>
        <dbReference type="ARBA" id="ARBA00022723"/>
    </source>
</evidence>
<feature type="compositionally biased region" description="Basic and acidic residues" evidence="4">
    <location>
        <begin position="1123"/>
        <end position="1133"/>
    </location>
</feature>
<evidence type="ECO:0000256" key="5">
    <source>
        <dbReference type="SAM" id="Phobius"/>
    </source>
</evidence>
<dbReference type="PROSITE" id="PS51845">
    <property type="entry name" value="PDEASE_I_2"/>
    <property type="match status" value="1"/>
</dbReference>
<dbReference type="Pfam" id="PF00233">
    <property type="entry name" value="PDEase_I"/>
    <property type="match status" value="1"/>
</dbReference>
<dbReference type="FunFam" id="1.10.1300.10:FF:000026">
    <property type="entry name" value="Phosphodiesterase"/>
    <property type="match status" value="1"/>
</dbReference>
<dbReference type="InterPro" id="IPR036971">
    <property type="entry name" value="PDEase_catalytic_dom_sf"/>
</dbReference>
<dbReference type="InterPro" id="IPR002073">
    <property type="entry name" value="PDEase_catalytic_dom"/>
</dbReference>
<feature type="compositionally biased region" description="Acidic residues" evidence="4">
    <location>
        <begin position="600"/>
        <end position="618"/>
    </location>
</feature>
<feature type="region of interest" description="Disordered" evidence="4">
    <location>
        <begin position="977"/>
        <end position="1045"/>
    </location>
</feature>
<feature type="compositionally biased region" description="Low complexity" evidence="4">
    <location>
        <begin position="488"/>
        <end position="498"/>
    </location>
</feature>
<dbReference type="PROSITE" id="PS00126">
    <property type="entry name" value="PDEASE_I_1"/>
    <property type="match status" value="1"/>
</dbReference>
<keyword evidence="5" id="KW-0472">Membrane</keyword>
<keyword evidence="1 3" id="KW-0479">Metal-binding</keyword>
<dbReference type="Proteomes" id="UP001152320">
    <property type="component" value="Chromosome 12"/>
</dbReference>
<sequence length="1190" mass="131686">MLQLSHFFQCHYCMHASHIYSAQFVYRLTVRDVNMATDKRSFSVRYSRDTDSETSTNNGYIRTTVTPMEHKSYNPFWAWTGLNKWKMTNSQLRVTLSLAVLVISSVVYFFQQNLINFMHTVCGLFSPMFSVICSFYWLALYLRKSWTGSNVYVFFVACFLGEIFGQVFMGAGDIFNTWLVASVLLSASLISLTSPLSTSESALVITFLSLMRFMTGSTLAGISLWLRPFFAYFCGVWGCFLAKYSERHLFKHSPLSLANHFSTDGKIPVIRRRRTSSQSSTTSLGHKTRRTSLPALIQKNACSSAVDLTVMQEAHGLIMDMLADSSLPPNVVSGLKAVSSLLSPPSSFNTLQRPKISPLVALNESSYTSDIDDSPYVGDRQLSLPRRLRRSLPPNLIRRMSSTWTTTTSATGMPTLEPQPLRTRSSSFRHSRDSTSSLAGDSRSSSPSTVLSARPDSNAKYRSLSVGTGGNSPRSLSPVQLGSGGRSGRSSFSSGSTSDDAMEGLSPRLEIPSYDDRRGSGEGRMLDPRKSITLTITNNSTPVDGEEQQATKDGSEVETVVTETPPSHPPVKKRNSVTINETVTIIEDGGGRLNAASDVEVSDEPDGSDLEEIPEDWDPTPPECQDLLSGLDEWDFPIFDLALASGDSILSNVAYRLFVDAGIFETFRLPVKEFMNYFRALENGYRDKPYHNRIHAADVLHGVYFMCTQQIPGFTQVNPEDLDPICSRTDKSGEEGDSAFHTPAVTPRASLSSDSSYGILAGNLPALELMALFTAAAMHDYDHPGRTNAFLVATKAPQAILYNDRSVLENHHAASSWSLFLSKPEYNFLSSLDEAEFRRFRYLVVELILATDLKRHFDFLVEFNAKVNDVDAPGINWASESDRLLVAEMCIKLADISGPTKQKDLHMNWTNRISEEFYDQGDAEAKLGLPISPYMDRNNSQLAKLQEGFINHLVAPLCNAYGSAGLLPGLWLDEEDHESTEKSDKDDSETSSISPRRDKEDGEKEEEDDEDDDDDSSSDGTGEDSKLIPKSTAPQKTRKMVSILTKHLKENHEMWLNILKEEEKAKVNENDSPSEETVVSAKPMAPIREDSEERTSDTHSAEEERSTDGQSDPVSKTSVMRSPSKEVKSDIEGSKQSPSKVTSSDEGGQSSEHKTPVQKVPSVVVEGETIVGEHDTRSSKPSSNISSAVR</sequence>
<keyword evidence="5" id="KW-1133">Transmembrane helix</keyword>
<feature type="compositionally biased region" description="Basic and acidic residues" evidence="4">
    <location>
        <begin position="514"/>
        <end position="530"/>
    </location>
</feature>
<dbReference type="EMBL" id="JAIZAY010000012">
    <property type="protein sequence ID" value="KAJ8032031.1"/>
    <property type="molecule type" value="Genomic_DNA"/>
</dbReference>
<feature type="compositionally biased region" description="Polar residues" evidence="4">
    <location>
        <begin position="1134"/>
        <end position="1150"/>
    </location>
</feature>
<name>A0A9Q1BT03_HOLLE</name>
<feature type="transmembrane region" description="Helical" evidence="5">
    <location>
        <begin position="92"/>
        <end position="111"/>
    </location>
</feature>
<reference evidence="7" key="1">
    <citation type="submission" date="2021-10" db="EMBL/GenBank/DDBJ databases">
        <title>Tropical sea cucumber genome reveals ecological adaptation and Cuvierian tubules defense mechanism.</title>
        <authorList>
            <person name="Chen T."/>
        </authorList>
    </citation>
    <scope>NUCLEOTIDE SEQUENCE</scope>
    <source>
        <strain evidence="7">Nanhai2018</strain>
        <tissue evidence="7">Muscle</tissue>
    </source>
</reference>
<feature type="compositionally biased region" description="Polar residues" evidence="4">
    <location>
        <begin position="1179"/>
        <end position="1190"/>
    </location>
</feature>
<dbReference type="SUPFAM" id="SSF109604">
    <property type="entry name" value="HD-domain/PDEase-like"/>
    <property type="match status" value="1"/>
</dbReference>
<proteinExistence type="inferred from homology"/>
<feature type="compositionally biased region" description="Acidic residues" evidence="4">
    <location>
        <begin position="1003"/>
        <end position="1017"/>
    </location>
</feature>
<accession>A0A9Q1BT03</accession>
<feature type="compositionally biased region" description="Polar residues" evidence="4">
    <location>
        <begin position="532"/>
        <end position="542"/>
    </location>
</feature>
<dbReference type="EC" id="3.1.4.-" evidence="3"/>
<comment type="cofactor">
    <cofactor evidence="3">
        <name>a divalent metal cation</name>
        <dbReference type="ChEBI" id="CHEBI:60240"/>
    </cofactor>
    <text evidence="3">Binds 2 divalent metal cations per subunit. Site 1 may preferentially bind zinc ions, while site 2 has a preference for magnesium and/or manganese ions.</text>
</comment>
<dbReference type="InterPro" id="IPR023174">
    <property type="entry name" value="PDEase_CS"/>
</dbReference>
<feature type="region of interest" description="Disordered" evidence="4">
    <location>
        <begin position="1065"/>
        <end position="1190"/>
    </location>
</feature>
<dbReference type="GO" id="GO:0004114">
    <property type="term" value="F:3',5'-cyclic-nucleotide phosphodiesterase activity"/>
    <property type="evidence" value="ECO:0007669"/>
    <property type="project" value="InterPro"/>
</dbReference>
<dbReference type="InterPro" id="IPR003607">
    <property type="entry name" value="HD/PDEase_dom"/>
</dbReference>
<dbReference type="GO" id="GO:0046872">
    <property type="term" value="F:metal ion binding"/>
    <property type="evidence" value="ECO:0007669"/>
    <property type="project" value="UniProtKB-KW"/>
</dbReference>
<evidence type="ECO:0000256" key="2">
    <source>
        <dbReference type="ARBA" id="ARBA00022801"/>
    </source>
</evidence>
<keyword evidence="2 3" id="KW-0378">Hydrolase</keyword>
<evidence type="ECO:0000313" key="7">
    <source>
        <dbReference type="EMBL" id="KAJ8032031.1"/>
    </source>
</evidence>
<comment type="similarity">
    <text evidence="3">Belongs to the cyclic nucleotide phosphodiesterase family.</text>
</comment>
<feature type="compositionally biased region" description="Polar residues" evidence="4">
    <location>
        <begin position="471"/>
        <end position="480"/>
    </location>
</feature>
<dbReference type="Gene3D" id="1.10.1300.10">
    <property type="entry name" value="3'5'-cyclic nucleotide phosphodiesterase, catalytic domain"/>
    <property type="match status" value="1"/>
</dbReference>
<feature type="compositionally biased region" description="Low complexity" evidence="4">
    <location>
        <begin position="385"/>
        <end position="411"/>
    </location>
</feature>
<feature type="region of interest" description="Disordered" evidence="4">
    <location>
        <begin position="385"/>
        <end position="574"/>
    </location>
</feature>
<feature type="transmembrane region" description="Helical" evidence="5">
    <location>
        <begin position="175"/>
        <end position="192"/>
    </location>
</feature>
<evidence type="ECO:0000256" key="4">
    <source>
        <dbReference type="SAM" id="MobiDB-lite"/>
    </source>
</evidence>
<dbReference type="GO" id="GO:0007165">
    <property type="term" value="P:signal transduction"/>
    <property type="evidence" value="ECO:0007669"/>
    <property type="project" value="InterPro"/>
</dbReference>
<dbReference type="OrthoDB" id="189220at2759"/>
<dbReference type="AlphaFoldDB" id="A0A9Q1BT03"/>
<evidence type="ECO:0000259" key="6">
    <source>
        <dbReference type="PROSITE" id="PS51845"/>
    </source>
</evidence>
<feature type="compositionally biased region" description="Basic and acidic residues" evidence="4">
    <location>
        <begin position="1087"/>
        <end position="1107"/>
    </location>
</feature>